<dbReference type="Proteomes" id="UP000822688">
    <property type="component" value="Chromosome 4"/>
</dbReference>
<accession>A0A8T0I614</accession>
<proteinExistence type="predicted"/>
<evidence type="ECO:0000313" key="2">
    <source>
        <dbReference type="EMBL" id="KAG0578882.1"/>
    </source>
</evidence>
<dbReference type="AlphaFoldDB" id="A0A8T0I614"/>
<protein>
    <recommendedName>
        <fullName evidence="4">Secreted protein</fullName>
    </recommendedName>
</protein>
<keyword evidence="3" id="KW-1185">Reference proteome</keyword>
<name>A0A8T0I614_CERPU</name>
<reference evidence="2" key="1">
    <citation type="submission" date="2020-06" db="EMBL/GenBank/DDBJ databases">
        <title>WGS assembly of Ceratodon purpureus strain R40.</title>
        <authorList>
            <person name="Carey S.B."/>
            <person name="Jenkins J."/>
            <person name="Shu S."/>
            <person name="Lovell J.T."/>
            <person name="Sreedasyam A."/>
            <person name="Maumus F."/>
            <person name="Tiley G.P."/>
            <person name="Fernandez-Pozo N."/>
            <person name="Barry K."/>
            <person name="Chen C."/>
            <person name="Wang M."/>
            <person name="Lipzen A."/>
            <person name="Daum C."/>
            <person name="Saski C.A."/>
            <person name="Payton A.C."/>
            <person name="Mcbreen J.C."/>
            <person name="Conrad R.E."/>
            <person name="Kollar L.M."/>
            <person name="Olsson S."/>
            <person name="Huttunen S."/>
            <person name="Landis J.B."/>
            <person name="Wickett N.J."/>
            <person name="Johnson M.G."/>
            <person name="Rensing S.A."/>
            <person name="Grimwood J."/>
            <person name="Schmutz J."/>
            <person name="Mcdaniel S.F."/>
        </authorList>
    </citation>
    <scope>NUCLEOTIDE SEQUENCE</scope>
    <source>
        <strain evidence="2">R40</strain>
    </source>
</reference>
<dbReference type="EMBL" id="CM026424">
    <property type="protein sequence ID" value="KAG0578882.1"/>
    <property type="molecule type" value="Genomic_DNA"/>
</dbReference>
<keyword evidence="1" id="KW-0732">Signal</keyword>
<evidence type="ECO:0008006" key="4">
    <source>
        <dbReference type="Google" id="ProtNLM"/>
    </source>
</evidence>
<evidence type="ECO:0000256" key="1">
    <source>
        <dbReference type="SAM" id="SignalP"/>
    </source>
</evidence>
<gene>
    <name evidence="2" type="ORF">KC19_4G056600</name>
</gene>
<organism evidence="2 3">
    <name type="scientific">Ceratodon purpureus</name>
    <name type="common">Fire moss</name>
    <name type="synonym">Dicranum purpureum</name>
    <dbReference type="NCBI Taxonomy" id="3225"/>
    <lineage>
        <taxon>Eukaryota</taxon>
        <taxon>Viridiplantae</taxon>
        <taxon>Streptophyta</taxon>
        <taxon>Embryophyta</taxon>
        <taxon>Bryophyta</taxon>
        <taxon>Bryophytina</taxon>
        <taxon>Bryopsida</taxon>
        <taxon>Dicranidae</taxon>
        <taxon>Pseudoditrichales</taxon>
        <taxon>Ditrichaceae</taxon>
        <taxon>Ceratodon</taxon>
    </lineage>
</organism>
<evidence type="ECO:0000313" key="3">
    <source>
        <dbReference type="Proteomes" id="UP000822688"/>
    </source>
</evidence>
<feature type="signal peptide" evidence="1">
    <location>
        <begin position="1"/>
        <end position="18"/>
    </location>
</feature>
<sequence>MVWSVVASSWEWWCGSWSGRGTRACCCSSSCCCCCGEGWGFRVAGEMKCGMWGGGGGGDDEEAQE</sequence>
<feature type="chain" id="PRO_5035934908" description="Secreted protein" evidence="1">
    <location>
        <begin position="19"/>
        <end position="65"/>
    </location>
</feature>
<comment type="caution">
    <text evidence="2">The sequence shown here is derived from an EMBL/GenBank/DDBJ whole genome shotgun (WGS) entry which is preliminary data.</text>
</comment>